<protein>
    <recommendedName>
        <fullName evidence="2">Prokaryotic-type class I peptide chain release factors domain-containing protein</fullName>
    </recommendedName>
</protein>
<evidence type="ECO:0000256" key="1">
    <source>
        <dbReference type="SAM" id="MobiDB-lite"/>
    </source>
</evidence>
<evidence type="ECO:0000313" key="3">
    <source>
        <dbReference type="EMBL" id="KAK7037773.1"/>
    </source>
</evidence>
<organism evidence="3 4">
    <name type="scientific">Paramarasmius palmivorus</name>
    <dbReference type="NCBI Taxonomy" id="297713"/>
    <lineage>
        <taxon>Eukaryota</taxon>
        <taxon>Fungi</taxon>
        <taxon>Dikarya</taxon>
        <taxon>Basidiomycota</taxon>
        <taxon>Agaricomycotina</taxon>
        <taxon>Agaricomycetes</taxon>
        <taxon>Agaricomycetidae</taxon>
        <taxon>Agaricales</taxon>
        <taxon>Marasmiineae</taxon>
        <taxon>Marasmiaceae</taxon>
        <taxon>Paramarasmius</taxon>
    </lineage>
</organism>
<name>A0AAW0CFX4_9AGAR</name>
<evidence type="ECO:0000313" key="4">
    <source>
        <dbReference type="Proteomes" id="UP001383192"/>
    </source>
</evidence>
<dbReference type="GO" id="GO:0004045">
    <property type="term" value="F:peptidyl-tRNA hydrolase activity"/>
    <property type="evidence" value="ECO:0007669"/>
    <property type="project" value="TreeGrafter"/>
</dbReference>
<dbReference type="Pfam" id="PF00472">
    <property type="entry name" value="RF-1"/>
    <property type="match status" value="1"/>
</dbReference>
<dbReference type="PANTHER" id="PTHR11075">
    <property type="entry name" value="PEPTIDE CHAIN RELEASE FACTOR"/>
    <property type="match status" value="1"/>
</dbReference>
<dbReference type="AlphaFoldDB" id="A0AAW0CFX4"/>
<feature type="compositionally biased region" description="Basic residues" evidence="1">
    <location>
        <begin position="175"/>
        <end position="188"/>
    </location>
</feature>
<dbReference type="InterPro" id="IPR052104">
    <property type="entry name" value="Mito_Release_Factor_mL62"/>
</dbReference>
<feature type="compositionally biased region" description="Basic and acidic residues" evidence="1">
    <location>
        <begin position="155"/>
        <end position="174"/>
    </location>
</feature>
<dbReference type="GO" id="GO:0016150">
    <property type="term" value="F:translation release factor activity, codon nonspecific"/>
    <property type="evidence" value="ECO:0007669"/>
    <property type="project" value="TreeGrafter"/>
</dbReference>
<comment type="caution">
    <text evidence="3">The sequence shown here is derived from an EMBL/GenBank/DDBJ whole genome shotgun (WGS) entry which is preliminary data.</text>
</comment>
<proteinExistence type="predicted"/>
<reference evidence="3 4" key="1">
    <citation type="submission" date="2024-01" db="EMBL/GenBank/DDBJ databases">
        <title>A draft genome for a cacao thread blight-causing isolate of Paramarasmius palmivorus.</title>
        <authorList>
            <person name="Baruah I.K."/>
            <person name="Bukari Y."/>
            <person name="Amoako-Attah I."/>
            <person name="Meinhardt L.W."/>
            <person name="Bailey B.A."/>
            <person name="Cohen S.P."/>
        </authorList>
    </citation>
    <scope>NUCLEOTIDE SEQUENCE [LARGE SCALE GENOMIC DNA]</scope>
    <source>
        <strain evidence="3 4">GH-12</strain>
    </source>
</reference>
<feature type="domain" description="Prokaryotic-type class I peptide chain release factors" evidence="2">
    <location>
        <begin position="57"/>
        <end position="188"/>
    </location>
</feature>
<dbReference type="GO" id="GO:0070126">
    <property type="term" value="P:mitochondrial translational termination"/>
    <property type="evidence" value="ECO:0007669"/>
    <property type="project" value="TreeGrafter"/>
</dbReference>
<dbReference type="GO" id="GO:0005762">
    <property type="term" value="C:mitochondrial large ribosomal subunit"/>
    <property type="evidence" value="ECO:0007669"/>
    <property type="project" value="TreeGrafter"/>
</dbReference>
<dbReference type="Gene3D" id="3.30.160.20">
    <property type="match status" value="1"/>
</dbReference>
<dbReference type="PANTHER" id="PTHR11075:SF54">
    <property type="entry name" value="LARGE RIBOSOMAL SUBUNIT PROTEIN ML62"/>
    <property type="match status" value="1"/>
</dbReference>
<keyword evidence="4" id="KW-1185">Reference proteome</keyword>
<accession>A0AAW0CFX4</accession>
<dbReference type="InterPro" id="IPR000352">
    <property type="entry name" value="Pep_chain_release_fac_I"/>
</dbReference>
<dbReference type="SUPFAM" id="SSF110916">
    <property type="entry name" value="Peptidyl-tRNA hydrolase domain-like"/>
    <property type="match status" value="1"/>
</dbReference>
<feature type="region of interest" description="Disordered" evidence="1">
    <location>
        <begin position="155"/>
        <end position="194"/>
    </location>
</feature>
<sequence length="194" mass="22006">MLLRQGLFKIYRKECIYPPRRFHSQGKPLPTPPSVVTLETSEDSSKARAWVSQFSEKKIPRNLVELSFSRSSGPGGQNVNKVNTKATLRCDLNADWIPLWARPEITKSPQYAPSSKSILITSTLYRSQAQNIEDCLSKLHSLVLAASVANLKNETPEEKRKHVADLQRSANERRIKGKVHRKGVKQSRGKPFWD</sequence>
<gene>
    <name evidence="3" type="ORF">VNI00_010734</name>
</gene>
<evidence type="ECO:0000259" key="2">
    <source>
        <dbReference type="Pfam" id="PF00472"/>
    </source>
</evidence>
<dbReference type="EMBL" id="JAYKXP010000044">
    <property type="protein sequence ID" value="KAK7037773.1"/>
    <property type="molecule type" value="Genomic_DNA"/>
</dbReference>
<dbReference type="Proteomes" id="UP001383192">
    <property type="component" value="Unassembled WGS sequence"/>
</dbReference>